<sequence length="124" mass="13006">MTLDPENVGMMQAYDGGLGSTMFQSLNDVYAAGGMDFEASENLKSFGAVGGVVEEGRALVDIIKLCARLYTVDTSLPLSATSLAGTLDFGSNVLSCQLGSNGAELGKPKEEDFMKDTHGRSSAR</sequence>
<keyword evidence="3" id="KW-1185">Reference proteome</keyword>
<feature type="region of interest" description="Disordered" evidence="1">
    <location>
        <begin position="100"/>
        <end position="124"/>
    </location>
</feature>
<reference evidence="2" key="1">
    <citation type="submission" date="2023-10" db="EMBL/GenBank/DDBJ databases">
        <authorList>
            <person name="Chen Y."/>
            <person name="Shah S."/>
            <person name="Dougan E. K."/>
            <person name="Thang M."/>
            <person name="Chan C."/>
        </authorList>
    </citation>
    <scope>NUCLEOTIDE SEQUENCE [LARGE SCALE GENOMIC DNA]</scope>
</reference>
<dbReference type="Proteomes" id="UP001189429">
    <property type="component" value="Unassembled WGS sequence"/>
</dbReference>
<comment type="caution">
    <text evidence="2">The sequence shown here is derived from an EMBL/GenBank/DDBJ whole genome shotgun (WGS) entry which is preliminary data.</text>
</comment>
<protein>
    <submittedName>
        <fullName evidence="2">Uncharacterized protein</fullName>
    </submittedName>
</protein>
<evidence type="ECO:0000313" key="2">
    <source>
        <dbReference type="EMBL" id="CAK0799379.1"/>
    </source>
</evidence>
<gene>
    <name evidence="2" type="ORF">PCOR1329_LOCUS7849</name>
</gene>
<dbReference type="EMBL" id="CAUYUJ010002136">
    <property type="protein sequence ID" value="CAK0799379.1"/>
    <property type="molecule type" value="Genomic_DNA"/>
</dbReference>
<evidence type="ECO:0000256" key="1">
    <source>
        <dbReference type="SAM" id="MobiDB-lite"/>
    </source>
</evidence>
<accession>A0ABN9Q185</accession>
<name>A0ABN9Q185_9DINO</name>
<feature type="compositionally biased region" description="Basic and acidic residues" evidence="1">
    <location>
        <begin position="106"/>
        <end position="124"/>
    </location>
</feature>
<proteinExistence type="predicted"/>
<evidence type="ECO:0000313" key="3">
    <source>
        <dbReference type="Proteomes" id="UP001189429"/>
    </source>
</evidence>
<organism evidence="2 3">
    <name type="scientific">Prorocentrum cordatum</name>
    <dbReference type="NCBI Taxonomy" id="2364126"/>
    <lineage>
        <taxon>Eukaryota</taxon>
        <taxon>Sar</taxon>
        <taxon>Alveolata</taxon>
        <taxon>Dinophyceae</taxon>
        <taxon>Prorocentrales</taxon>
        <taxon>Prorocentraceae</taxon>
        <taxon>Prorocentrum</taxon>
    </lineage>
</organism>